<dbReference type="InterPro" id="IPR005152">
    <property type="entry name" value="Lipase_secreted"/>
</dbReference>
<evidence type="ECO:0000313" key="3">
    <source>
        <dbReference type="Proteomes" id="UP001200110"/>
    </source>
</evidence>
<evidence type="ECO:0000256" key="1">
    <source>
        <dbReference type="SAM" id="Phobius"/>
    </source>
</evidence>
<keyword evidence="1" id="KW-0472">Membrane</keyword>
<dbReference type="SUPFAM" id="SSF53474">
    <property type="entry name" value="alpha/beta-Hydrolases"/>
    <property type="match status" value="1"/>
</dbReference>
<dbReference type="Gene3D" id="1.10.260.130">
    <property type="match status" value="1"/>
</dbReference>
<dbReference type="PANTHER" id="PTHR34853:SF1">
    <property type="entry name" value="LIPASE 5"/>
    <property type="match status" value="1"/>
</dbReference>
<dbReference type="PIRSF" id="PIRSF029171">
    <property type="entry name" value="Esterase_LipA"/>
    <property type="match status" value="1"/>
</dbReference>
<name>A0ABS9INR7_9ACTN</name>
<protein>
    <submittedName>
        <fullName evidence="2">Lipase family protein</fullName>
    </submittedName>
</protein>
<dbReference type="PANTHER" id="PTHR34853">
    <property type="match status" value="1"/>
</dbReference>
<dbReference type="RefSeq" id="WP_236996413.1">
    <property type="nucleotide sequence ID" value="NZ_JAKKOR010000001.1"/>
</dbReference>
<dbReference type="Proteomes" id="UP001200110">
    <property type="component" value="Unassembled WGS sequence"/>
</dbReference>
<accession>A0ABS9INR7</accession>
<gene>
    <name evidence="2" type="ORF">L5G33_01765</name>
</gene>
<dbReference type="EMBL" id="JAKKOR010000001">
    <property type="protein sequence ID" value="MCF8587192.1"/>
    <property type="molecule type" value="Genomic_DNA"/>
</dbReference>
<organism evidence="2 3">
    <name type="scientific">Gordonia liuliyuniae</name>
    <dbReference type="NCBI Taxonomy" id="2911517"/>
    <lineage>
        <taxon>Bacteria</taxon>
        <taxon>Bacillati</taxon>
        <taxon>Actinomycetota</taxon>
        <taxon>Actinomycetes</taxon>
        <taxon>Mycobacteriales</taxon>
        <taxon>Gordoniaceae</taxon>
        <taxon>Gordonia</taxon>
    </lineage>
</organism>
<dbReference type="Gene3D" id="3.40.50.1820">
    <property type="entry name" value="alpha/beta hydrolase"/>
    <property type="match status" value="1"/>
</dbReference>
<sequence length="425" mass="46012">MSKRQRPLIPADDPFYALPTDFEHDVPGAIIKTRPVEIGFLGVVPQAVDATQMLYHSTAMNGEPTIAVTTVVRGKGRAVSAHVLSYQCAIDAIDSTQFPSYEFQRGSRFVVSVPRLEYLLVAAAVRRGWTVSIPDHEGLQGNWGVAREPGYHILDGVRAILNDEAATDSAIPVGLWGYSGGGLASSWAAEMAAEYAPELNVIGAVLGSPVGDPGETLRRLNGTVFAGLPVLVIAALTRNYPEVRSLIDVHGTDRGKQELERAAGMSTMQAIGAFARHEISEFTDLTMPQILADPRLQTVLDDIRLGGRAPAMPVLVTQSVNDPVISVDDVTAQVDRYREKGADVTFLRDRLSEHILLHPLAAPHSIAWLDDRCEAGLPGTAQPGETTTVWSIALSRVWLANVVELLLVVVLVVCGRDLRRSKRPQ</sequence>
<comment type="caution">
    <text evidence="2">The sequence shown here is derived from an EMBL/GenBank/DDBJ whole genome shotgun (WGS) entry which is preliminary data.</text>
</comment>
<proteinExistence type="predicted"/>
<keyword evidence="1" id="KW-1133">Transmembrane helix</keyword>
<evidence type="ECO:0000313" key="2">
    <source>
        <dbReference type="EMBL" id="MCF8587192.1"/>
    </source>
</evidence>
<reference evidence="2 3" key="1">
    <citation type="submission" date="2022-01" db="EMBL/GenBank/DDBJ databases">
        <authorList>
            <person name="Huang Y."/>
        </authorList>
    </citation>
    <scope>NUCLEOTIDE SEQUENCE [LARGE SCALE GENOMIC DNA]</scope>
    <source>
        <strain evidence="2 3">HY366</strain>
    </source>
</reference>
<dbReference type="Pfam" id="PF03583">
    <property type="entry name" value="LIP"/>
    <property type="match status" value="1"/>
</dbReference>
<keyword evidence="1" id="KW-0812">Transmembrane</keyword>
<feature type="transmembrane region" description="Helical" evidence="1">
    <location>
        <begin position="397"/>
        <end position="415"/>
    </location>
</feature>
<dbReference type="InterPro" id="IPR029058">
    <property type="entry name" value="AB_hydrolase_fold"/>
</dbReference>
<keyword evidence="3" id="KW-1185">Reference proteome</keyword>